<feature type="compositionally biased region" description="Basic and acidic residues" evidence="1">
    <location>
        <begin position="92"/>
        <end position="113"/>
    </location>
</feature>
<dbReference type="Gene3D" id="1.20.5.340">
    <property type="match status" value="1"/>
</dbReference>
<dbReference type="AlphaFoldDB" id="A0A409W0Q2"/>
<name>A0A409W0Q2_PSICY</name>
<gene>
    <name evidence="2" type="ORF">CVT25_013904</name>
</gene>
<reference evidence="2 3" key="1">
    <citation type="journal article" date="2018" name="Evol. Lett.">
        <title>Horizontal gene cluster transfer increased hallucinogenic mushroom diversity.</title>
        <authorList>
            <person name="Reynolds H.T."/>
            <person name="Vijayakumar V."/>
            <person name="Gluck-Thaler E."/>
            <person name="Korotkin H.B."/>
            <person name="Matheny P.B."/>
            <person name="Slot J.C."/>
        </authorList>
    </citation>
    <scope>NUCLEOTIDE SEQUENCE [LARGE SCALE GENOMIC DNA]</scope>
    <source>
        <strain evidence="2 3">2631</strain>
    </source>
</reference>
<feature type="compositionally biased region" description="Acidic residues" evidence="1">
    <location>
        <begin position="114"/>
        <end position="147"/>
    </location>
</feature>
<dbReference type="SUPFAM" id="SSF57997">
    <property type="entry name" value="Tropomyosin"/>
    <property type="match status" value="1"/>
</dbReference>
<evidence type="ECO:0000313" key="2">
    <source>
        <dbReference type="EMBL" id="PPQ72085.1"/>
    </source>
</evidence>
<dbReference type="Proteomes" id="UP000283269">
    <property type="component" value="Unassembled WGS sequence"/>
</dbReference>
<sequence>MYSPNQDCKMKDNTPPLVERRVDQIKGFAVAAPNDDDHLSDDETMVDVICENEMNEWEGMIKESVDGMGGMEERVDTMEGRENVIEEQVDGMEERVDTMREDGMDKSVDGTDDRMDEQEGGVEEQEDGREEWEDGVEEWEDGIDVDE</sequence>
<feature type="region of interest" description="Disordered" evidence="1">
    <location>
        <begin position="91"/>
        <end position="147"/>
    </location>
</feature>
<comment type="caution">
    <text evidence="2">The sequence shown here is derived from an EMBL/GenBank/DDBJ whole genome shotgun (WGS) entry which is preliminary data.</text>
</comment>
<proteinExistence type="predicted"/>
<keyword evidence="3" id="KW-1185">Reference proteome</keyword>
<protein>
    <submittedName>
        <fullName evidence="2">Uncharacterized protein</fullName>
    </submittedName>
</protein>
<evidence type="ECO:0000313" key="3">
    <source>
        <dbReference type="Proteomes" id="UP000283269"/>
    </source>
</evidence>
<dbReference type="EMBL" id="NHYD01003835">
    <property type="protein sequence ID" value="PPQ72085.1"/>
    <property type="molecule type" value="Genomic_DNA"/>
</dbReference>
<evidence type="ECO:0000256" key="1">
    <source>
        <dbReference type="SAM" id="MobiDB-lite"/>
    </source>
</evidence>
<organism evidence="2 3">
    <name type="scientific">Psilocybe cyanescens</name>
    <dbReference type="NCBI Taxonomy" id="93625"/>
    <lineage>
        <taxon>Eukaryota</taxon>
        <taxon>Fungi</taxon>
        <taxon>Dikarya</taxon>
        <taxon>Basidiomycota</taxon>
        <taxon>Agaricomycotina</taxon>
        <taxon>Agaricomycetes</taxon>
        <taxon>Agaricomycetidae</taxon>
        <taxon>Agaricales</taxon>
        <taxon>Agaricineae</taxon>
        <taxon>Strophariaceae</taxon>
        <taxon>Psilocybe</taxon>
    </lineage>
</organism>
<dbReference type="InParanoid" id="A0A409W0Q2"/>
<accession>A0A409W0Q2</accession>